<accession>A0ABU6SL32</accession>
<proteinExistence type="predicted"/>
<keyword evidence="2" id="KW-1185">Reference proteome</keyword>
<reference evidence="1 2" key="1">
    <citation type="journal article" date="2023" name="Plants (Basel)">
        <title>Bridging the Gap: Combining Genomics and Transcriptomics Approaches to Understand Stylosanthes scabra, an Orphan Legume from the Brazilian Caatinga.</title>
        <authorList>
            <person name="Ferreira-Neto J.R.C."/>
            <person name="da Silva M.D."/>
            <person name="Binneck E."/>
            <person name="de Melo N.F."/>
            <person name="da Silva R.H."/>
            <person name="de Melo A.L.T.M."/>
            <person name="Pandolfi V."/>
            <person name="Bustamante F.O."/>
            <person name="Brasileiro-Vidal A.C."/>
            <person name="Benko-Iseppon A.M."/>
        </authorList>
    </citation>
    <scope>NUCLEOTIDE SEQUENCE [LARGE SCALE GENOMIC DNA]</scope>
    <source>
        <tissue evidence="1">Leaves</tissue>
    </source>
</reference>
<evidence type="ECO:0000313" key="2">
    <source>
        <dbReference type="Proteomes" id="UP001341840"/>
    </source>
</evidence>
<gene>
    <name evidence="1" type="ORF">PIB30_056483</name>
</gene>
<evidence type="ECO:0000313" key="1">
    <source>
        <dbReference type="EMBL" id="MED6136478.1"/>
    </source>
</evidence>
<dbReference type="Proteomes" id="UP001341840">
    <property type="component" value="Unassembled WGS sequence"/>
</dbReference>
<organism evidence="1 2">
    <name type="scientific">Stylosanthes scabra</name>
    <dbReference type="NCBI Taxonomy" id="79078"/>
    <lineage>
        <taxon>Eukaryota</taxon>
        <taxon>Viridiplantae</taxon>
        <taxon>Streptophyta</taxon>
        <taxon>Embryophyta</taxon>
        <taxon>Tracheophyta</taxon>
        <taxon>Spermatophyta</taxon>
        <taxon>Magnoliopsida</taxon>
        <taxon>eudicotyledons</taxon>
        <taxon>Gunneridae</taxon>
        <taxon>Pentapetalae</taxon>
        <taxon>rosids</taxon>
        <taxon>fabids</taxon>
        <taxon>Fabales</taxon>
        <taxon>Fabaceae</taxon>
        <taxon>Papilionoideae</taxon>
        <taxon>50 kb inversion clade</taxon>
        <taxon>dalbergioids sensu lato</taxon>
        <taxon>Dalbergieae</taxon>
        <taxon>Pterocarpus clade</taxon>
        <taxon>Stylosanthes</taxon>
    </lineage>
</organism>
<comment type="caution">
    <text evidence="1">The sequence shown here is derived from an EMBL/GenBank/DDBJ whole genome shotgun (WGS) entry which is preliminary data.</text>
</comment>
<protein>
    <submittedName>
        <fullName evidence="1">Uncharacterized protein</fullName>
    </submittedName>
</protein>
<name>A0ABU6SL32_9FABA</name>
<dbReference type="EMBL" id="JASCZI010060867">
    <property type="protein sequence ID" value="MED6136478.1"/>
    <property type="molecule type" value="Genomic_DNA"/>
</dbReference>
<sequence>MAIDVLERRSAATIVELLVGLGVNNGKVVGRTSTALQSGLEVGVGEDVGTASGSAILVFRPNRGARHDDRPIREALKRKASEEEGAVRVTEVTVR</sequence>